<dbReference type="GO" id="GO:0008233">
    <property type="term" value="F:peptidase activity"/>
    <property type="evidence" value="ECO:0007669"/>
    <property type="project" value="UniProtKB-KW"/>
</dbReference>
<keyword evidence="8" id="KW-0456">Lyase</keyword>
<dbReference type="Pfam" id="PF02586">
    <property type="entry name" value="SRAP"/>
    <property type="match status" value="1"/>
</dbReference>
<evidence type="ECO:0000313" key="15">
    <source>
        <dbReference type="Proteomes" id="UP001230051"/>
    </source>
</evidence>
<feature type="compositionally biased region" description="Basic and acidic residues" evidence="13">
    <location>
        <begin position="328"/>
        <end position="342"/>
    </location>
</feature>
<feature type="compositionally biased region" description="Basic and acidic residues" evidence="13">
    <location>
        <begin position="32"/>
        <end position="41"/>
    </location>
</feature>
<feature type="compositionally biased region" description="Polar residues" evidence="13">
    <location>
        <begin position="44"/>
        <end position="54"/>
    </location>
</feature>
<evidence type="ECO:0000256" key="3">
    <source>
        <dbReference type="ARBA" id="ARBA00022670"/>
    </source>
</evidence>
<evidence type="ECO:0000256" key="10">
    <source>
        <dbReference type="ARBA" id="ARBA00030898"/>
    </source>
</evidence>
<organism evidence="14 15">
    <name type="scientific">Acipenser oxyrinchus oxyrinchus</name>
    <dbReference type="NCBI Taxonomy" id="40147"/>
    <lineage>
        <taxon>Eukaryota</taxon>
        <taxon>Metazoa</taxon>
        <taxon>Chordata</taxon>
        <taxon>Craniata</taxon>
        <taxon>Vertebrata</taxon>
        <taxon>Euteleostomi</taxon>
        <taxon>Actinopterygii</taxon>
        <taxon>Chondrostei</taxon>
        <taxon>Acipenseriformes</taxon>
        <taxon>Acipenseridae</taxon>
        <taxon>Acipenser</taxon>
    </lineage>
</organism>
<evidence type="ECO:0000313" key="14">
    <source>
        <dbReference type="EMBL" id="KAK1158660.1"/>
    </source>
</evidence>
<gene>
    <name evidence="14" type="primary">hmces</name>
    <name evidence="14" type="ORF">AOXY_G23676</name>
</gene>
<reference evidence="14" key="1">
    <citation type="submission" date="2022-02" db="EMBL/GenBank/DDBJ databases">
        <title>Atlantic sturgeon de novo genome assembly.</title>
        <authorList>
            <person name="Stock M."/>
            <person name="Klopp C."/>
            <person name="Guiguen Y."/>
            <person name="Cabau C."/>
            <person name="Parinello H."/>
            <person name="Santidrian Yebra-Pimentel E."/>
            <person name="Kuhl H."/>
            <person name="Dirks R.P."/>
            <person name="Guessner J."/>
            <person name="Wuertz S."/>
            <person name="Du K."/>
            <person name="Schartl M."/>
        </authorList>
    </citation>
    <scope>NUCLEOTIDE SEQUENCE</scope>
    <source>
        <strain evidence="14">STURGEONOMICS-FGT-2020</strain>
        <tissue evidence="14">Whole blood</tissue>
    </source>
</reference>
<evidence type="ECO:0000256" key="2">
    <source>
        <dbReference type="ARBA" id="ARBA00015888"/>
    </source>
</evidence>
<evidence type="ECO:0000256" key="8">
    <source>
        <dbReference type="ARBA" id="ARBA00023239"/>
    </source>
</evidence>
<feature type="region of interest" description="Disordered" evidence="13">
    <location>
        <begin position="32"/>
        <end position="54"/>
    </location>
</feature>
<evidence type="ECO:0000256" key="9">
    <source>
        <dbReference type="ARBA" id="ARBA00030390"/>
    </source>
</evidence>
<evidence type="ECO:0000256" key="5">
    <source>
        <dbReference type="ARBA" id="ARBA00022801"/>
    </source>
</evidence>
<keyword evidence="5 12" id="KW-0378">Hydrolase</keyword>
<evidence type="ECO:0000256" key="1">
    <source>
        <dbReference type="ARBA" id="ARBA00008136"/>
    </source>
</evidence>
<keyword evidence="4" id="KW-0227">DNA damage</keyword>
<evidence type="ECO:0000256" key="6">
    <source>
        <dbReference type="ARBA" id="ARBA00023124"/>
    </source>
</evidence>
<name>A0AAD8CXM6_ACIOX</name>
<proteinExistence type="inferred from homology"/>
<accession>A0AAD8CXM6</accession>
<dbReference type="GO" id="GO:0006508">
    <property type="term" value="P:proteolysis"/>
    <property type="evidence" value="ECO:0007669"/>
    <property type="project" value="UniProtKB-KW"/>
</dbReference>
<dbReference type="PANTHER" id="PTHR13604">
    <property type="entry name" value="DC12-RELATED"/>
    <property type="match status" value="1"/>
</dbReference>
<comment type="function">
    <text evidence="12">Sensor of abasic sites in single-stranded DNA (ssDNA) required to preserve genome integrity by promoting error-free repair of abasic sites. Acts as an enzyme that recognizes and binds abasic sites in ssDNA at replication forks and chemically modifies the lesion by forming a covalent cross-link with DNA: forms a stable thiazolidine linkage between a ring-opened abasic site and the alpha-amino and sulfhydryl substituents of its N-terminal catalytic cysteine residue. The HMCES DNA-protein cross-link is then either reversed or degraded. HMCES is able to catalyze the reversal of its thiazolidine cross-link and cycle between a cross-link and a non-cross-linked state depending on DNA context: mediates self-reversal of the thiazolidine cross-link in double stranded DNA, allowing APEX1 to initiate downstream repair of abasic sites. The HMCES DNA-protein cross-link can also be degraded by the SPRTN metalloprotease following unfolding by the BRIP1/FANCJ helicase. Acts as a protease: mediates autocatalytic processing of its N-terminal methionine in order to expose the catalytic cysteine.</text>
</comment>
<dbReference type="EMBL" id="JAGXEW010000024">
    <property type="protein sequence ID" value="KAK1158660.1"/>
    <property type="molecule type" value="Genomic_DNA"/>
</dbReference>
<dbReference type="GO" id="GO:0106300">
    <property type="term" value="P:protein-DNA covalent cross-linking repair"/>
    <property type="evidence" value="ECO:0007669"/>
    <property type="project" value="InterPro"/>
</dbReference>
<dbReference type="GO" id="GO:0016829">
    <property type="term" value="F:lyase activity"/>
    <property type="evidence" value="ECO:0007669"/>
    <property type="project" value="UniProtKB-KW"/>
</dbReference>
<keyword evidence="7" id="KW-0238">DNA-binding</keyword>
<evidence type="ECO:0000256" key="12">
    <source>
        <dbReference type="RuleBase" id="RU364100"/>
    </source>
</evidence>
<sequence length="342" mass="38726">MCGRTACTLASGEVSSACSYRDRHGRIRRPAWRDGDQDKYRPSYNKSPQSNSPVLVSRRHFSKDAASEERVIAAMRWGLVPSWFQESAPSKMQYSTSNCRSDGMMQKKSYKDPLLRGKRCVILADGFYEWKRQDKEKQPYFIYFPQAKRDEEEVLGVEGEDSEEWRGWRLLTMAGLFDCWTPPGGGEPLYTYTVITVEASRAMDWVHDRMPAILDGEEAVRQWLDFGAVKSLEAIKLIHPTEALCLHPVSSIVNNSRNNTPECIQPIELGVRKEAKPSASSKMMLNWLKSESPKKEGGAPESPERPPKKQQEGGAKRGSGGLMQAWLRKAESCEPAKKPRIH</sequence>
<dbReference type="InterPro" id="IPR036590">
    <property type="entry name" value="SRAP-like"/>
</dbReference>
<dbReference type="InterPro" id="IPR003738">
    <property type="entry name" value="SRAP"/>
</dbReference>
<evidence type="ECO:0000256" key="4">
    <source>
        <dbReference type="ARBA" id="ARBA00022763"/>
    </source>
</evidence>
<comment type="similarity">
    <text evidence="1 12">Belongs to the SOS response-associated peptidase family.</text>
</comment>
<comment type="caution">
    <text evidence="14">The sequence shown here is derived from an EMBL/GenBank/DDBJ whole genome shotgun (WGS) entry which is preliminary data.</text>
</comment>
<feature type="region of interest" description="Disordered" evidence="13">
    <location>
        <begin position="289"/>
        <end position="342"/>
    </location>
</feature>
<keyword evidence="6" id="KW-0190">Covalent protein-DNA linkage</keyword>
<dbReference type="Gene3D" id="3.90.1680.10">
    <property type="entry name" value="SOS response associated peptidase-like"/>
    <property type="match status" value="1"/>
</dbReference>
<dbReference type="Proteomes" id="UP001230051">
    <property type="component" value="Unassembled WGS sequence"/>
</dbReference>
<protein>
    <recommendedName>
        <fullName evidence="2 12">Abasic site processing protein HMCES</fullName>
        <shortName evidence="12">ES cell-specific 5hmC-binding protein</shortName>
        <ecNumber evidence="12">3.4.-.-</ecNumber>
    </recommendedName>
    <alternativeName>
        <fullName evidence="9 12">Embryonic stem cell-specific 5-hydroxymethylcytosine-binding protein</fullName>
    </alternativeName>
    <alternativeName>
        <fullName evidence="10 12">Peptidase HMCES</fullName>
    </alternativeName>
    <alternativeName>
        <fullName evidence="11 12">SRAP domain-containing protein 1</fullName>
    </alternativeName>
</protein>
<dbReference type="AlphaFoldDB" id="A0AAD8CXM6"/>
<evidence type="ECO:0000256" key="7">
    <source>
        <dbReference type="ARBA" id="ARBA00023125"/>
    </source>
</evidence>
<keyword evidence="15" id="KW-1185">Reference proteome</keyword>
<dbReference type="EC" id="3.4.-.-" evidence="12"/>
<evidence type="ECO:0000256" key="11">
    <source>
        <dbReference type="ARBA" id="ARBA00031130"/>
    </source>
</evidence>
<feature type="compositionally biased region" description="Basic and acidic residues" evidence="13">
    <location>
        <begin position="291"/>
        <end position="315"/>
    </location>
</feature>
<evidence type="ECO:0000256" key="13">
    <source>
        <dbReference type="SAM" id="MobiDB-lite"/>
    </source>
</evidence>
<dbReference type="SUPFAM" id="SSF143081">
    <property type="entry name" value="BB1717-like"/>
    <property type="match status" value="1"/>
</dbReference>
<dbReference type="GO" id="GO:0003697">
    <property type="term" value="F:single-stranded DNA binding"/>
    <property type="evidence" value="ECO:0007669"/>
    <property type="project" value="InterPro"/>
</dbReference>
<dbReference type="PANTHER" id="PTHR13604:SF0">
    <property type="entry name" value="ABASIC SITE PROCESSING PROTEIN HMCES"/>
    <property type="match status" value="1"/>
</dbReference>
<keyword evidence="3 12" id="KW-0645">Protease</keyword>